<dbReference type="OrthoDB" id="393673at2"/>
<dbReference type="InterPro" id="IPR054786">
    <property type="entry name" value="MYPU_1760-like"/>
</dbReference>
<organism evidence="3 4">
    <name type="scientific">Mycoplasmopsis agassizii</name>
    <dbReference type="NCBI Taxonomy" id="33922"/>
    <lineage>
        <taxon>Bacteria</taxon>
        <taxon>Bacillati</taxon>
        <taxon>Mycoplasmatota</taxon>
        <taxon>Mycoplasmoidales</taxon>
        <taxon>Metamycoplasmataceae</taxon>
        <taxon>Mycoplasmopsis</taxon>
    </lineage>
</organism>
<reference evidence="4" key="1">
    <citation type="submission" date="2017-08" db="EMBL/GenBank/DDBJ databases">
        <authorList>
            <person name="Alvarez-Ponce D."/>
            <person name="Weitzman C.L."/>
            <person name="Tillett R.L."/>
            <person name="Sandmeier F.C."/>
            <person name="Tracy C.R."/>
        </authorList>
    </citation>
    <scope>NUCLEOTIDE SEQUENCE [LARGE SCALE GENOMIC DNA]</scope>
    <source>
        <strain evidence="4">723</strain>
    </source>
</reference>
<dbReference type="NCBIfam" id="NF045830">
    <property type="entry name" value="MYPU_1760_HExxH"/>
    <property type="match status" value="1"/>
</dbReference>
<feature type="chain" id="PRO_5012334366" description="Lipoprotein" evidence="2">
    <location>
        <begin position="22"/>
        <end position="741"/>
    </location>
</feature>
<comment type="caution">
    <text evidence="3">The sequence shown here is derived from an EMBL/GenBank/DDBJ whole genome shotgun (WGS) entry which is preliminary data.</text>
</comment>
<feature type="region of interest" description="Disordered" evidence="1">
    <location>
        <begin position="37"/>
        <end position="152"/>
    </location>
</feature>
<evidence type="ECO:0000313" key="3">
    <source>
        <dbReference type="EMBL" id="PAK21739.1"/>
    </source>
</evidence>
<dbReference type="Proteomes" id="UP000216943">
    <property type="component" value="Unassembled WGS sequence"/>
</dbReference>
<feature type="compositionally biased region" description="Low complexity" evidence="1">
    <location>
        <begin position="48"/>
        <end position="99"/>
    </location>
</feature>
<protein>
    <recommendedName>
        <fullName evidence="5">Lipoprotein</fullName>
    </recommendedName>
</protein>
<dbReference type="EMBL" id="NQNY01000001">
    <property type="protein sequence ID" value="PAK21739.1"/>
    <property type="molecule type" value="Genomic_DNA"/>
</dbReference>
<evidence type="ECO:0000256" key="1">
    <source>
        <dbReference type="SAM" id="MobiDB-lite"/>
    </source>
</evidence>
<dbReference type="AlphaFoldDB" id="A0A269TJW2"/>
<dbReference type="RefSeq" id="WP_095334397.1">
    <property type="nucleotide sequence ID" value="NZ_NQNY01000001.1"/>
</dbReference>
<evidence type="ECO:0000313" key="4">
    <source>
        <dbReference type="Proteomes" id="UP000216943"/>
    </source>
</evidence>
<keyword evidence="2" id="KW-0732">Signal</keyword>
<accession>A0A269TJW2</accession>
<sequence>MKIKTKIKLFSLAGLATVAGAATLIACSNGEYTLTKADPAVPVKPSDTSTQNSPNNPGTNNGSNTSGNPTSSDTNGSDTSVGSGASNNKSGTASGSSTTKDTEGSKNPATGESGDNKTKTEDTNKDTKDNPNNNVKENPGLSKVIHEQGTVSPLKTLTTEKLKGETYGYAPHYEEYQLSTSSEKLKKLVFQESKYGIKYVVFPVNGKYYFDEKTILDFNDYLLKHLNYTSEILYISELVFNTPFTKMEEAKGYYTTPDNRIYFETNDELSSDNKSLTTIQRIENIFGTLQHEYIHHVDNVYLRSIKDEKSDQVYKIYQNQRNYENDLVTAKRTDYQLYNKDFVNAFIKSLNYEFNELNNSYKNENYNNPEFNFIGKYFSASELFLIANGNPESPEVEALVKKFGNNKYVFKTEKSNLNSVKGANRNSSQEFTLTDIRYYYSLSELIAREFTKIGTASIFTHEVGDQSLNIWGRQSFQEENLYYPSVFMSDWSRAVKLFSNINKKLIRNGRQTVTNLSEGYEFLDQFSSSLIMANSVYGGSLKTTKGEAILENKVNDLYNAYLNALGINNEISLMYIKNNATEYASGKKERFESDTVRFSGFLSLEKAKAYKGLVIQNGSKYEITDIKLINYKDDYSASDFPFKVKSSFTSDNDLNPNQTLKTETLVSWFSDAFVNLANKNNSSLYFWNDLNNDDLLQENELVNVVNKSNKLVTSQTPYLTAGRWYNLEIQNGVVKIVTKYN</sequence>
<proteinExistence type="predicted"/>
<gene>
    <name evidence="3" type="ORF">CJJ23_00135</name>
</gene>
<dbReference type="PROSITE" id="PS51257">
    <property type="entry name" value="PROKAR_LIPOPROTEIN"/>
    <property type="match status" value="1"/>
</dbReference>
<name>A0A269TJW2_9BACT</name>
<evidence type="ECO:0008006" key="5">
    <source>
        <dbReference type="Google" id="ProtNLM"/>
    </source>
</evidence>
<feature type="signal peptide" evidence="2">
    <location>
        <begin position="1"/>
        <end position="21"/>
    </location>
</feature>
<evidence type="ECO:0000256" key="2">
    <source>
        <dbReference type="SAM" id="SignalP"/>
    </source>
</evidence>
<feature type="compositionally biased region" description="Basic and acidic residues" evidence="1">
    <location>
        <begin position="114"/>
        <end position="129"/>
    </location>
</feature>